<reference evidence="2 3" key="1">
    <citation type="journal article" date="2020" name="BMC Genomics">
        <title>Intraspecific diversification of the crop wild relative Brassica cretica Lam. using demographic model selection.</title>
        <authorList>
            <person name="Kioukis A."/>
            <person name="Michalopoulou V.A."/>
            <person name="Briers L."/>
            <person name="Pirintsos S."/>
            <person name="Studholme D.J."/>
            <person name="Pavlidis P."/>
            <person name="Sarris P.F."/>
        </authorList>
    </citation>
    <scope>NUCLEOTIDE SEQUENCE [LARGE SCALE GENOMIC DNA]</scope>
    <source>
        <strain evidence="3">cv. PFS-1207/04</strain>
    </source>
</reference>
<sequence length="151" mass="16813">MSLFLYSQKHINASAHISIVTLSHLRRLRNKKQNGVTCLHLHYVSVGTSSSLSLSLSLSLSVLFNSGFVTVFESRRREEREHQETERREKRRSRSSVVMEMASMTTMKGGESSGLKLGFWKLGFIDGGGAAEEVERGRKCEGGGGKELGFF</sequence>
<evidence type="ECO:0000313" key="3">
    <source>
        <dbReference type="Proteomes" id="UP000266723"/>
    </source>
</evidence>
<protein>
    <submittedName>
        <fullName evidence="2">Uncharacterized protein</fullName>
    </submittedName>
</protein>
<proteinExistence type="predicted"/>
<dbReference type="Proteomes" id="UP000266723">
    <property type="component" value="Unassembled WGS sequence"/>
</dbReference>
<evidence type="ECO:0000313" key="2">
    <source>
        <dbReference type="EMBL" id="KAF3548631.1"/>
    </source>
</evidence>
<dbReference type="EMBL" id="QGKV02000832">
    <property type="protein sequence ID" value="KAF3548631.1"/>
    <property type="molecule type" value="Genomic_DNA"/>
</dbReference>
<organism evidence="2 3">
    <name type="scientific">Brassica cretica</name>
    <name type="common">Mustard</name>
    <dbReference type="NCBI Taxonomy" id="69181"/>
    <lineage>
        <taxon>Eukaryota</taxon>
        <taxon>Viridiplantae</taxon>
        <taxon>Streptophyta</taxon>
        <taxon>Embryophyta</taxon>
        <taxon>Tracheophyta</taxon>
        <taxon>Spermatophyta</taxon>
        <taxon>Magnoliopsida</taxon>
        <taxon>eudicotyledons</taxon>
        <taxon>Gunneridae</taxon>
        <taxon>Pentapetalae</taxon>
        <taxon>rosids</taxon>
        <taxon>malvids</taxon>
        <taxon>Brassicales</taxon>
        <taxon>Brassicaceae</taxon>
        <taxon>Brassiceae</taxon>
        <taxon>Brassica</taxon>
    </lineage>
</organism>
<keyword evidence="3" id="KW-1185">Reference proteome</keyword>
<accession>A0ABQ7C8V5</accession>
<gene>
    <name evidence="2" type="ORF">DY000_02007471</name>
</gene>
<name>A0ABQ7C8V5_BRACR</name>
<feature type="compositionally biased region" description="Basic and acidic residues" evidence="1">
    <location>
        <begin position="75"/>
        <end position="88"/>
    </location>
</feature>
<evidence type="ECO:0000256" key="1">
    <source>
        <dbReference type="SAM" id="MobiDB-lite"/>
    </source>
</evidence>
<comment type="caution">
    <text evidence="2">The sequence shown here is derived from an EMBL/GenBank/DDBJ whole genome shotgun (WGS) entry which is preliminary data.</text>
</comment>
<feature type="region of interest" description="Disordered" evidence="1">
    <location>
        <begin position="75"/>
        <end position="96"/>
    </location>
</feature>